<evidence type="ECO:0000313" key="3">
    <source>
        <dbReference type="Proteomes" id="UP001159075"/>
    </source>
</evidence>
<accession>A0ABT6UM67</accession>
<dbReference type="Proteomes" id="UP001159075">
    <property type="component" value="Unassembled WGS sequence"/>
</dbReference>
<reference evidence="2 3" key="1">
    <citation type="submission" date="2022-09" db="EMBL/GenBank/DDBJ databases">
        <title>The outer-membrane cytochrome OmcA is essential for infection of Shewanella oneidensis by a zebrafish-associated bacteriophage.</title>
        <authorList>
            <person name="Grenfell A.W."/>
            <person name="Intile P."/>
            <person name="Mcfarlane J."/>
            <person name="Leung D."/>
            <person name="Abdalla K."/>
            <person name="Wold M."/>
            <person name="Kees E."/>
            <person name="Gralnick J."/>
        </authorList>
    </citation>
    <scope>NUCLEOTIDE SEQUENCE [LARGE SCALE GENOMIC DNA]</scope>
    <source>
        <strain evidence="2 3">NF-5</strain>
    </source>
</reference>
<keyword evidence="3" id="KW-1185">Reference proteome</keyword>
<gene>
    <name evidence="2" type="ORF">ODY93_23075</name>
</gene>
<comment type="caution">
    <text evidence="2">The sequence shown here is derived from an EMBL/GenBank/DDBJ whole genome shotgun (WGS) entry which is preliminary data.</text>
</comment>
<evidence type="ECO:0000256" key="1">
    <source>
        <dbReference type="SAM" id="SignalP"/>
    </source>
</evidence>
<dbReference type="EMBL" id="JAOTLW010000145">
    <property type="protein sequence ID" value="MDI5834434.1"/>
    <property type="molecule type" value="Genomic_DNA"/>
</dbReference>
<keyword evidence="1" id="KW-0732">Signal</keyword>
<evidence type="ECO:0008006" key="4">
    <source>
        <dbReference type="Google" id="ProtNLM"/>
    </source>
</evidence>
<dbReference type="InterPro" id="IPR037066">
    <property type="entry name" value="Plug_dom_sf"/>
</dbReference>
<dbReference type="RefSeq" id="WP_282680133.1">
    <property type="nucleotide sequence ID" value="NZ_JAOTLW010000145.1"/>
</dbReference>
<name>A0ABT6UM67_9GAMM</name>
<dbReference type="SUPFAM" id="SSF56935">
    <property type="entry name" value="Porins"/>
    <property type="match status" value="1"/>
</dbReference>
<protein>
    <recommendedName>
        <fullName evidence="4">TonB-dependent receptor</fullName>
    </recommendedName>
</protein>
<feature type="non-terminal residue" evidence="2">
    <location>
        <position position="1"/>
    </location>
</feature>
<sequence length="80" mass="8310">NMTTQTTVARAVRFSLLALVSTSIAPIAMAAEQGAVDADKVERIAVTGSRIQRTDMETSSPVTVISRAEIDASGTATVSD</sequence>
<organism evidence="2 3">
    <name type="scientific">Shewanella xiamenensis</name>
    <dbReference type="NCBI Taxonomy" id="332186"/>
    <lineage>
        <taxon>Bacteria</taxon>
        <taxon>Pseudomonadati</taxon>
        <taxon>Pseudomonadota</taxon>
        <taxon>Gammaproteobacteria</taxon>
        <taxon>Alteromonadales</taxon>
        <taxon>Shewanellaceae</taxon>
        <taxon>Shewanella</taxon>
    </lineage>
</organism>
<dbReference type="PANTHER" id="PTHR47234">
    <property type="match status" value="1"/>
</dbReference>
<dbReference type="PANTHER" id="PTHR47234:SF2">
    <property type="entry name" value="TONB-DEPENDENT RECEPTOR"/>
    <property type="match status" value="1"/>
</dbReference>
<proteinExistence type="predicted"/>
<feature type="chain" id="PRO_5047531447" description="TonB-dependent receptor" evidence="1">
    <location>
        <begin position="31"/>
        <end position="80"/>
    </location>
</feature>
<dbReference type="Gene3D" id="2.170.130.10">
    <property type="entry name" value="TonB-dependent receptor, plug domain"/>
    <property type="match status" value="1"/>
</dbReference>
<feature type="non-terminal residue" evidence="2">
    <location>
        <position position="80"/>
    </location>
</feature>
<evidence type="ECO:0000313" key="2">
    <source>
        <dbReference type="EMBL" id="MDI5834434.1"/>
    </source>
</evidence>
<feature type="signal peptide" evidence="1">
    <location>
        <begin position="1"/>
        <end position="30"/>
    </location>
</feature>